<accession>A0A3G9IL79</accession>
<organism evidence="1 2">
    <name type="scientific">Paenibacillus baekrokdamisoli</name>
    <dbReference type="NCBI Taxonomy" id="1712516"/>
    <lineage>
        <taxon>Bacteria</taxon>
        <taxon>Bacillati</taxon>
        <taxon>Bacillota</taxon>
        <taxon>Bacilli</taxon>
        <taxon>Bacillales</taxon>
        <taxon>Paenibacillaceae</taxon>
        <taxon>Paenibacillus</taxon>
    </lineage>
</organism>
<sequence>MSQHKKWKRLLSSFVIFSLLASLTVWGNTAHAADAIATSFGDVPSGHWAEKHITKLALQGVVKGNNGLFKPNDNITQQEAVTLAVRFIGKESEATTDAVFPDNFKVGNYFKPYVVLAFQLGLLDRNEEFKLAEANKSASWGEQKASREWITKLLIRAIGQQKLADGLASTAIAFQDGNNVGTGYKGYVNAAVQLQLVKGVTAQKFDPKGSITRASIATMFSRAESQYPVTYAGQLNGVLSGKDKTSIKLYGADGEKTFNLTSQTYITRYDSEKSSTLDQLVLHTNVLIITSGDKVSYIEQLDDKQQLETISGDFVSVIPDKHILYILVQNEPMPITYNDSVVVKDTTGAVLPITSLPKDSKVQITRATYGKSTLALSVTVQSAPINKTGSGKATFIDAAAATLKVMNAATNLEETYTVSSKADVIWQGMILDGGISQIHVGDTITYEVVNSIITKVTVQQTSTTVTTTVRGQFYSASADGKTVSYKKNAGTPQEKLDIKFVTDSAEITIEGLSGTVLSDLIQGDVLDLTLNSSDQVTAIKVVNRKVVILNGVTVRGYDSTTKVLDITSAEGKLISLYLTDKTKIDSNGSSIPLNSVASLLVKNRKITLGYTDDKAVLLQFVYKYSGTVTSLNTYLNQVTIAQSNGTTSTLPLEYASSVDIAGKSSSTLADVKVGDTVTALLNANQDKAVTLQVHTAAQVEVVSVDAAGKKLKLKNSSQATSEYSASAWDLFNDNGDKITLSNISAGQIGNLTFVGSTPVAFATVKVTVGRVLAVTTTKLTVMDYNGIASDLPLGSSYTVSKNGVTSSSAGIVQIGDRVEVKKDPKGQVVVTIIPAVSKEFWKYEASSSVLSVKRVNLSESNIYVVTSKTKVTQGDVQISITQLKDGDKIALYFYQDGLLEIVKIS</sequence>
<dbReference type="OrthoDB" id="2611444at2"/>
<dbReference type="Pfam" id="PF00395">
    <property type="entry name" value="SLH"/>
    <property type="match status" value="2"/>
</dbReference>
<evidence type="ECO:0000313" key="2">
    <source>
        <dbReference type="Proteomes" id="UP000275368"/>
    </source>
</evidence>
<keyword evidence="2" id="KW-1185">Reference proteome</keyword>
<reference evidence="1 2" key="1">
    <citation type="submission" date="2018-11" db="EMBL/GenBank/DDBJ databases">
        <title>Complete genome sequence of Paenibacillus baekrokdamisoli strain KCTC 33723.</title>
        <authorList>
            <person name="Kang S.W."/>
            <person name="Lee K.C."/>
            <person name="Kim K.K."/>
            <person name="Kim J.S."/>
            <person name="Kim D.S."/>
            <person name="Ko S.H."/>
            <person name="Yang S.H."/>
            <person name="Lee J.S."/>
        </authorList>
    </citation>
    <scope>NUCLEOTIDE SEQUENCE [LARGE SCALE GENOMIC DNA]</scope>
    <source>
        <strain evidence="1 2">KCTC 33723</strain>
    </source>
</reference>
<dbReference type="KEGG" id="pbk:Back11_10220"/>
<dbReference type="InterPro" id="IPR001119">
    <property type="entry name" value="SLH_dom"/>
</dbReference>
<dbReference type="PROSITE" id="PS51272">
    <property type="entry name" value="SLH"/>
    <property type="match status" value="2"/>
</dbReference>
<dbReference type="AlphaFoldDB" id="A0A3G9IL79"/>
<dbReference type="EMBL" id="AP019308">
    <property type="protein sequence ID" value="BBH19677.1"/>
    <property type="molecule type" value="Genomic_DNA"/>
</dbReference>
<proteinExistence type="predicted"/>
<name>A0A3G9IL79_9BACL</name>
<evidence type="ECO:0000313" key="1">
    <source>
        <dbReference type="EMBL" id="BBH19677.1"/>
    </source>
</evidence>
<protein>
    <submittedName>
        <fullName evidence="1">Uncharacterized protein</fullName>
    </submittedName>
</protein>
<dbReference type="RefSeq" id="WP_125654192.1">
    <property type="nucleotide sequence ID" value="NZ_AP019308.1"/>
</dbReference>
<dbReference type="Proteomes" id="UP000275368">
    <property type="component" value="Chromosome"/>
</dbReference>
<gene>
    <name evidence="1" type="ORF">Back11_10220</name>
</gene>